<evidence type="ECO:0000313" key="4">
    <source>
        <dbReference type="WBParaSite" id="PDA_v2.g19617.t1"/>
    </source>
</evidence>
<dbReference type="FunFam" id="2.80.10.50:FF:000021">
    <property type="entry name" value="Ryanodine receptor, isoform F"/>
    <property type="match status" value="1"/>
</dbReference>
<dbReference type="GO" id="GO:0014808">
    <property type="term" value="P:release of sequestered calcium ion into cytosol by sarcoplasmic reticulum"/>
    <property type="evidence" value="ECO:0007669"/>
    <property type="project" value="TreeGrafter"/>
</dbReference>
<dbReference type="GO" id="GO:0033017">
    <property type="term" value="C:sarcoplasmic reticulum membrane"/>
    <property type="evidence" value="ECO:0007669"/>
    <property type="project" value="TreeGrafter"/>
</dbReference>
<organism evidence="3 4">
    <name type="scientific">Panagrolaimus davidi</name>
    <dbReference type="NCBI Taxonomy" id="227884"/>
    <lineage>
        <taxon>Eukaryota</taxon>
        <taxon>Metazoa</taxon>
        <taxon>Ecdysozoa</taxon>
        <taxon>Nematoda</taxon>
        <taxon>Chromadorea</taxon>
        <taxon>Rhabditida</taxon>
        <taxon>Tylenchina</taxon>
        <taxon>Panagrolaimomorpha</taxon>
        <taxon>Panagrolaimoidea</taxon>
        <taxon>Panagrolaimidae</taxon>
        <taxon>Panagrolaimus</taxon>
    </lineage>
</organism>
<dbReference type="PANTHER" id="PTHR46399:SF8">
    <property type="entry name" value="B30.2_SPRY DOMAIN-CONTAINING PROTEIN"/>
    <property type="match status" value="1"/>
</dbReference>
<evidence type="ECO:0000313" key="3">
    <source>
        <dbReference type="Proteomes" id="UP000887578"/>
    </source>
</evidence>
<sequence>MRSKRRREARHIVSHDNLRRFPDSATNASESDISAFLARNKSILNALKDFIDVDSDQYVSKGDIISLTCVASHPKDGAVGSERVCLSTEGFGNRMCTLDNVSDKDCPPDVAMCMLYIDNALSVRALQEMMSGDGEMKSTSGSGGHKTLLYGHAVQLKHVQSEMYLACLSSCSSNDKLAFDVGVQESNEGEACWWTIHPASKQRSEGEKVRVGDDVILVSVATERYLHMAYSKNYMVIASFHQTLWNISSVSSGSIRIRNMGFLFGNDVLRLFHGNDECLTIPESWDERHPQHNMVIYEGGGAVSQARSLWRIEPIRAKWHGALVGFDQVFRIRHITTGRYLGVHEQHKTVQLYHKDKATYNLTAFIMCQNKDIKKQLLDEKEEEGMGVATIRYGETVWNHNFGSVIKHLK</sequence>
<dbReference type="GO" id="GO:0005790">
    <property type="term" value="C:smooth endoplasmic reticulum"/>
    <property type="evidence" value="ECO:0007669"/>
    <property type="project" value="TreeGrafter"/>
</dbReference>
<keyword evidence="1" id="KW-0677">Repeat</keyword>
<dbReference type="InterPro" id="IPR036300">
    <property type="entry name" value="MIR_dom_sf"/>
</dbReference>
<dbReference type="GO" id="GO:0006941">
    <property type="term" value="P:striated muscle contraction"/>
    <property type="evidence" value="ECO:0007669"/>
    <property type="project" value="TreeGrafter"/>
</dbReference>
<name>A0A914PMB0_9BILA</name>
<dbReference type="GO" id="GO:0034704">
    <property type="term" value="C:calcium channel complex"/>
    <property type="evidence" value="ECO:0007669"/>
    <property type="project" value="TreeGrafter"/>
</dbReference>
<accession>A0A914PMB0</accession>
<dbReference type="InterPro" id="IPR015925">
    <property type="entry name" value="Ryanodine_IP3_receptor"/>
</dbReference>
<feature type="domain" description="MIR" evidence="2">
    <location>
        <begin position="145"/>
        <end position="199"/>
    </location>
</feature>
<reference evidence="4" key="1">
    <citation type="submission" date="2022-11" db="UniProtKB">
        <authorList>
            <consortium name="WormBaseParasite"/>
        </authorList>
    </citation>
    <scope>IDENTIFICATION</scope>
</reference>
<dbReference type="PROSITE" id="PS50919">
    <property type="entry name" value="MIR"/>
    <property type="match status" value="1"/>
</dbReference>
<dbReference type="InterPro" id="IPR013333">
    <property type="entry name" value="Ryan_recept"/>
</dbReference>
<dbReference type="PANTHER" id="PTHR46399">
    <property type="entry name" value="B30.2/SPRY DOMAIN-CONTAINING PROTEIN"/>
    <property type="match status" value="1"/>
</dbReference>
<dbReference type="SMART" id="SM00472">
    <property type="entry name" value="MIR"/>
    <property type="match status" value="4"/>
</dbReference>
<evidence type="ECO:0000256" key="1">
    <source>
        <dbReference type="ARBA" id="ARBA00022737"/>
    </source>
</evidence>
<dbReference type="GO" id="GO:0005219">
    <property type="term" value="F:ryanodine-sensitive calcium-release channel activity"/>
    <property type="evidence" value="ECO:0007669"/>
    <property type="project" value="InterPro"/>
</dbReference>
<dbReference type="GO" id="GO:0042383">
    <property type="term" value="C:sarcolemma"/>
    <property type="evidence" value="ECO:0007669"/>
    <property type="project" value="TreeGrafter"/>
</dbReference>
<dbReference type="Proteomes" id="UP000887578">
    <property type="component" value="Unplaced"/>
</dbReference>
<dbReference type="PRINTS" id="PR00795">
    <property type="entry name" value="RYANODINER"/>
</dbReference>
<dbReference type="AlphaFoldDB" id="A0A914PMB0"/>
<dbReference type="Gene3D" id="2.80.10.50">
    <property type="match status" value="2"/>
</dbReference>
<dbReference type="Pfam" id="PF02815">
    <property type="entry name" value="MIR"/>
    <property type="match status" value="1"/>
</dbReference>
<dbReference type="GO" id="GO:0030018">
    <property type="term" value="C:Z disc"/>
    <property type="evidence" value="ECO:0007669"/>
    <property type="project" value="TreeGrafter"/>
</dbReference>
<dbReference type="SUPFAM" id="SSF82109">
    <property type="entry name" value="MIR domain"/>
    <property type="match status" value="2"/>
</dbReference>
<proteinExistence type="predicted"/>
<protein>
    <submittedName>
        <fullName evidence="4">MIR domain-containing protein</fullName>
    </submittedName>
</protein>
<dbReference type="InterPro" id="IPR016093">
    <property type="entry name" value="MIR_motif"/>
</dbReference>
<dbReference type="Pfam" id="PF08709">
    <property type="entry name" value="Ins145_P3_rec"/>
    <property type="match status" value="1"/>
</dbReference>
<dbReference type="WBParaSite" id="PDA_v2.g19617.t1">
    <property type="protein sequence ID" value="PDA_v2.g19617.t1"/>
    <property type="gene ID" value="PDA_v2.g19617"/>
</dbReference>
<evidence type="ECO:0000259" key="2">
    <source>
        <dbReference type="PROSITE" id="PS50919"/>
    </source>
</evidence>
<dbReference type="InterPro" id="IPR014821">
    <property type="entry name" value="Ins145_P3_rcpt"/>
</dbReference>
<keyword evidence="3" id="KW-1185">Reference proteome</keyword>